<dbReference type="KEGG" id="uam:UABAM_06266"/>
<accession>A0A5S9IV23</accession>
<evidence type="ECO:0000313" key="3">
    <source>
        <dbReference type="Proteomes" id="UP000326354"/>
    </source>
</evidence>
<dbReference type="RefSeq" id="WP_151971844.1">
    <property type="nucleotide sequence ID" value="NZ_AP019860.1"/>
</dbReference>
<name>A0A5S9IV23_UABAM</name>
<keyword evidence="1" id="KW-0812">Transmembrane</keyword>
<organism evidence="2 3">
    <name type="scientific">Uabimicrobium amorphum</name>
    <dbReference type="NCBI Taxonomy" id="2596890"/>
    <lineage>
        <taxon>Bacteria</taxon>
        <taxon>Pseudomonadati</taxon>
        <taxon>Planctomycetota</taxon>
        <taxon>Candidatus Uabimicrobiia</taxon>
        <taxon>Candidatus Uabimicrobiales</taxon>
        <taxon>Candidatus Uabimicrobiaceae</taxon>
        <taxon>Candidatus Uabimicrobium</taxon>
    </lineage>
</organism>
<protein>
    <submittedName>
        <fullName evidence="2">Uncharacterized protein</fullName>
    </submittedName>
</protein>
<dbReference type="AlphaFoldDB" id="A0A5S9IV23"/>
<evidence type="ECO:0000313" key="2">
    <source>
        <dbReference type="EMBL" id="BBM87851.1"/>
    </source>
</evidence>
<reference evidence="2 3" key="1">
    <citation type="submission" date="2019-08" db="EMBL/GenBank/DDBJ databases">
        <title>Complete genome sequence of Candidatus Uab amorphum.</title>
        <authorList>
            <person name="Shiratori T."/>
            <person name="Suzuki S."/>
            <person name="Kakizawa Y."/>
            <person name="Ishida K."/>
        </authorList>
    </citation>
    <scope>NUCLEOTIDE SEQUENCE [LARGE SCALE GENOMIC DNA]</scope>
    <source>
        <strain evidence="2 3">SRT547</strain>
    </source>
</reference>
<feature type="transmembrane region" description="Helical" evidence="1">
    <location>
        <begin position="7"/>
        <end position="27"/>
    </location>
</feature>
<keyword evidence="1" id="KW-1133">Transmembrane helix</keyword>
<proteinExistence type="predicted"/>
<keyword evidence="1" id="KW-0472">Membrane</keyword>
<dbReference type="EMBL" id="AP019860">
    <property type="protein sequence ID" value="BBM87851.1"/>
    <property type="molecule type" value="Genomic_DNA"/>
</dbReference>
<keyword evidence="3" id="KW-1185">Reference proteome</keyword>
<sequence length="296" mass="34131">MTQKNKRFRWAATAVFGLWICMMLLLIQREYFPTIGSVEANYEEILKKVPRNYEKIKRQKRVMEVYYTNSIIPIGEIQSITTSLPDGTFELSTRAKLEVTKEQQGKINKLTKFIQVPGKQDENLKVMMESTAVVGPDYQLQNLDFRVKANLFDIACEGKIRTGKLIFALKQGGKEAINREVPLPRGTVAMNQLEAMPIPQKIKVGQRFHMRWFDPLTQTHRNVKSRVIGKEKIVWGGKSVETFVIHSDSGAFKTISWVDENNQVLRYQIAGFTFKLKSEKPVKNDQETIEKEQKND</sequence>
<dbReference type="Proteomes" id="UP000326354">
    <property type="component" value="Chromosome"/>
</dbReference>
<gene>
    <name evidence="2" type="ORF">UABAM_06266</name>
</gene>
<evidence type="ECO:0000256" key="1">
    <source>
        <dbReference type="SAM" id="Phobius"/>
    </source>
</evidence>